<gene>
    <name evidence="1" type="ORF">C0Q88_07530</name>
</gene>
<proteinExistence type="predicted"/>
<evidence type="ECO:0000313" key="1">
    <source>
        <dbReference type="EMBL" id="PLC44521.1"/>
    </source>
</evidence>
<sequence>MLTQAQLDTVAELHKKLEATKRSARGPIFDQLDKILTPVLKAAQTAKQEQIEGWIASLPLGFYRAELRVVAIHRFSKKEEEQAA</sequence>
<organism evidence="1 2">
    <name type="scientific">Ralstonia pickettii</name>
    <name type="common">Burkholderia pickettii</name>
    <dbReference type="NCBI Taxonomy" id="329"/>
    <lineage>
        <taxon>Bacteria</taxon>
        <taxon>Pseudomonadati</taxon>
        <taxon>Pseudomonadota</taxon>
        <taxon>Betaproteobacteria</taxon>
        <taxon>Burkholderiales</taxon>
        <taxon>Burkholderiaceae</taxon>
        <taxon>Ralstonia</taxon>
    </lineage>
</organism>
<dbReference type="Proteomes" id="UP000234456">
    <property type="component" value="Unassembled WGS sequence"/>
</dbReference>
<protein>
    <submittedName>
        <fullName evidence="1">Uncharacterized protein</fullName>
    </submittedName>
</protein>
<accession>A0A2N4TXU6</accession>
<dbReference type="AlphaFoldDB" id="A0A2N4TXU6"/>
<reference evidence="1 2" key="1">
    <citation type="submission" date="2017-12" db="EMBL/GenBank/DDBJ databases">
        <title>Draft genome sequence of Ralstonia pickettii 52.</title>
        <authorList>
            <person name="Zheng B."/>
        </authorList>
    </citation>
    <scope>NUCLEOTIDE SEQUENCE [LARGE SCALE GENOMIC DNA]</scope>
    <source>
        <strain evidence="1 2">52</strain>
    </source>
</reference>
<evidence type="ECO:0000313" key="2">
    <source>
        <dbReference type="Proteomes" id="UP000234456"/>
    </source>
</evidence>
<name>A0A2N4TXU6_RALPI</name>
<comment type="caution">
    <text evidence="1">The sequence shown here is derived from an EMBL/GenBank/DDBJ whole genome shotgun (WGS) entry which is preliminary data.</text>
</comment>
<dbReference type="RefSeq" id="WP_102064932.1">
    <property type="nucleotide sequence ID" value="NZ_PKQE01000001.1"/>
</dbReference>
<dbReference type="EMBL" id="PKQE01000001">
    <property type="protein sequence ID" value="PLC44521.1"/>
    <property type="molecule type" value="Genomic_DNA"/>
</dbReference>